<feature type="chain" id="PRO_5046044866" evidence="1">
    <location>
        <begin position="23"/>
        <end position="146"/>
    </location>
</feature>
<keyword evidence="1" id="KW-0732">Signal</keyword>
<dbReference type="Proteomes" id="UP001595533">
    <property type="component" value="Unassembled WGS sequence"/>
</dbReference>
<gene>
    <name evidence="2" type="ORF">ACFODZ_17005</name>
</gene>
<evidence type="ECO:0000313" key="3">
    <source>
        <dbReference type="Proteomes" id="UP001595533"/>
    </source>
</evidence>
<comment type="caution">
    <text evidence="2">The sequence shown here is derived from an EMBL/GenBank/DDBJ whole genome shotgun (WGS) entry which is preliminary data.</text>
</comment>
<sequence>MTKSTIRVLLLLVSFFISKSGAQDIIGEVEELGFTNENRKYQISMYALAANPDEYNEKIVYVSGFISYAYEMRIFADKSSCTESFLVNSISLSVTKDETLDYSSKHGKCEQFNVSGTFLKINDYGKDNFEKLTIGHIDPVLTIDQN</sequence>
<reference evidence="3" key="1">
    <citation type="journal article" date="2019" name="Int. J. Syst. Evol. Microbiol.">
        <title>The Global Catalogue of Microorganisms (GCM) 10K type strain sequencing project: providing services to taxonomists for standard genome sequencing and annotation.</title>
        <authorList>
            <consortium name="The Broad Institute Genomics Platform"/>
            <consortium name="The Broad Institute Genome Sequencing Center for Infectious Disease"/>
            <person name="Wu L."/>
            <person name="Ma J."/>
        </authorList>
    </citation>
    <scope>NUCLEOTIDE SEQUENCE [LARGE SCALE GENOMIC DNA]</scope>
    <source>
        <strain evidence="3">KCTC 42953</strain>
    </source>
</reference>
<keyword evidence="3" id="KW-1185">Reference proteome</keyword>
<name>A0ABV7JFR5_9GAMM</name>
<organism evidence="2 3">
    <name type="scientific">Marinicella sediminis</name>
    <dbReference type="NCBI Taxonomy" id="1792834"/>
    <lineage>
        <taxon>Bacteria</taxon>
        <taxon>Pseudomonadati</taxon>
        <taxon>Pseudomonadota</taxon>
        <taxon>Gammaproteobacteria</taxon>
        <taxon>Lysobacterales</taxon>
        <taxon>Marinicellaceae</taxon>
        <taxon>Marinicella</taxon>
    </lineage>
</organism>
<accession>A0ABV7JFR5</accession>
<evidence type="ECO:0000256" key="1">
    <source>
        <dbReference type="SAM" id="SignalP"/>
    </source>
</evidence>
<evidence type="ECO:0000313" key="2">
    <source>
        <dbReference type="EMBL" id="MFC3195952.1"/>
    </source>
</evidence>
<feature type="signal peptide" evidence="1">
    <location>
        <begin position="1"/>
        <end position="22"/>
    </location>
</feature>
<dbReference type="EMBL" id="JBHRTS010000015">
    <property type="protein sequence ID" value="MFC3195952.1"/>
    <property type="molecule type" value="Genomic_DNA"/>
</dbReference>
<proteinExistence type="predicted"/>
<dbReference type="RefSeq" id="WP_077413115.1">
    <property type="nucleotide sequence ID" value="NZ_JBHRTS010000015.1"/>
</dbReference>
<protein>
    <submittedName>
        <fullName evidence="2">Uncharacterized protein</fullName>
    </submittedName>
</protein>